<evidence type="ECO:0000259" key="1">
    <source>
        <dbReference type="Pfam" id="PF05699"/>
    </source>
</evidence>
<dbReference type="PANTHER" id="PTHR46289">
    <property type="entry name" value="52 KDA REPRESSOR OF THE INHIBITOR OF THE PROTEIN KINASE-LIKE PROTEIN-RELATED"/>
    <property type="match status" value="1"/>
</dbReference>
<keyword evidence="2" id="KW-1185">Reference proteome</keyword>
<dbReference type="AlphaFoldDB" id="A0A6P8UN55"/>
<dbReference type="GO" id="GO:0046983">
    <property type="term" value="F:protein dimerization activity"/>
    <property type="evidence" value="ECO:0007669"/>
    <property type="project" value="InterPro"/>
</dbReference>
<name>A0A6P8UN55_GYMAC</name>
<reference evidence="3" key="1">
    <citation type="submission" date="2025-08" db="UniProtKB">
        <authorList>
            <consortium name="RefSeq"/>
        </authorList>
    </citation>
    <scope>IDENTIFICATION</scope>
</reference>
<evidence type="ECO:0000313" key="3">
    <source>
        <dbReference type="RefSeq" id="XP_034078794.1"/>
    </source>
</evidence>
<dbReference type="InterPro" id="IPR052958">
    <property type="entry name" value="IFN-induced_PKR_regulator"/>
</dbReference>
<accession>A0A6P8UN55</accession>
<feature type="domain" description="HAT C-terminal dimerisation" evidence="1">
    <location>
        <begin position="209"/>
        <end position="291"/>
    </location>
</feature>
<gene>
    <name evidence="3" type="primary">LOC117550466</name>
</gene>
<dbReference type="PANTHER" id="PTHR46289:SF19">
    <property type="entry name" value="ZINC FINGER MYM-TYPE CONTAINING 1"/>
    <property type="match status" value="1"/>
</dbReference>
<dbReference type="Pfam" id="PF05699">
    <property type="entry name" value="Dimer_Tnp_hAT"/>
    <property type="match status" value="1"/>
</dbReference>
<proteinExistence type="predicted"/>
<evidence type="ECO:0000313" key="2">
    <source>
        <dbReference type="Proteomes" id="UP000515161"/>
    </source>
</evidence>
<dbReference type="InParanoid" id="A0A6P8UN55"/>
<dbReference type="InterPro" id="IPR012337">
    <property type="entry name" value="RNaseH-like_sf"/>
</dbReference>
<dbReference type="Proteomes" id="UP000515161">
    <property type="component" value="Unplaced"/>
</dbReference>
<dbReference type="InterPro" id="IPR008906">
    <property type="entry name" value="HATC_C_dom"/>
</dbReference>
<dbReference type="KEGG" id="gacu:117550466"/>
<organism evidence="2 3">
    <name type="scientific">Gymnodraco acuticeps</name>
    <name type="common">Antarctic dragonfish</name>
    <dbReference type="NCBI Taxonomy" id="8218"/>
    <lineage>
        <taxon>Eukaryota</taxon>
        <taxon>Metazoa</taxon>
        <taxon>Chordata</taxon>
        <taxon>Craniata</taxon>
        <taxon>Vertebrata</taxon>
        <taxon>Euteleostomi</taxon>
        <taxon>Actinopterygii</taxon>
        <taxon>Neopterygii</taxon>
        <taxon>Teleostei</taxon>
        <taxon>Neoteleostei</taxon>
        <taxon>Acanthomorphata</taxon>
        <taxon>Eupercaria</taxon>
        <taxon>Perciformes</taxon>
        <taxon>Notothenioidei</taxon>
        <taxon>Bathydraconidae</taxon>
        <taxon>Gymnodraco</taxon>
    </lineage>
</organism>
<sequence length="317" mass="36123">MYQAGQIREALLEVRETTADPVVRVEAQSLAEEIGSYRFIICTTIWYDILYKIQHVSKLMQSPSMQLDVAVDLLKKTGDSLTCYRRTGFSDAQTTAKEMCEEMNVESVLKQKRLRSTKRQFGYESPDEPIDDALKKMEITFFNVVVDTALSSLDEIFQHLEEVNDKFGVLINFPTTSNEELPKHCQTLSSALTHDGQPDIDGRELAAEMQNVPHLPSKKMTNMELLTFLHEKKLTEMYPNLWVALRISATLPVTVAAAERSFSKLKLVKTYLRASMGQERLSGLSIISINHVVSKQLSYDDVIDHFASRKARRVRLR</sequence>
<dbReference type="GeneID" id="117550466"/>
<dbReference type="RefSeq" id="XP_034078794.1">
    <property type="nucleotide sequence ID" value="XM_034222903.1"/>
</dbReference>
<protein>
    <submittedName>
        <fullName evidence="3">Uncharacterized protein LOC117550466</fullName>
    </submittedName>
</protein>
<dbReference type="SUPFAM" id="SSF53098">
    <property type="entry name" value="Ribonuclease H-like"/>
    <property type="match status" value="1"/>
</dbReference>
<dbReference type="OrthoDB" id="1750591at2759"/>